<feature type="transmembrane region" description="Helical" evidence="5">
    <location>
        <begin position="288"/>
        <end position="312"/>
    </location>
</feature>
<gene>
    <name evidence="6" type="ORF">KUTeg_012819</name>
</gene>
<name>A0ABQ9EX44_TEGGR</name>
<keyword evidence="4 5" id="KW-0472">Membrane</keyword>
<keyword evidence="3 5" id="KW-1133">Transmembrane helix</keyword>
<accession>A0ABQ9EX44</accession>
<dbReference type="InterPro" id="IPR011701">
    <property type="entry name" value="MFS"/>
</dbReference>
<evidence type="ECO:0000313" key="7">
    <source>
        <dbReference type="Proteomes" id="UP001217089"/>
    </source>
</evidence>
<evidence type="ECO:0008006" key="8">
    <source>
        <dbReference type="Google" id="ProtNLM"/>
    </source>
</evidence>
<feature type="transmembrane region" description="Helical" evidence="5">
    <location>
        <begin position="214"/>
        <end position="234"/>
    </location>
</feature>
<dbReference type="InterPro" id="IPR050382">
    <property type="entry name" value="MFS_Na/Anion_cotransporter"/>
</dbReference>
<dbReference type="SUPFAM" id="SSF103473">
    <property type="entry name" value="MFS general substrate transporter"/>
    <property type="match status" value="1"/>
</dbReference>
<comment type="subcellular location">
    <subcellularLocation>
        <location evidence="1">Membrane</location>
        <topology evidence="1">Multi-pass membrane protein</topology>
    </subcellularLocation>
</comment>
<evidence type="ECO:0000313" key="6">
    <source>
        <dbReference type="EMBL" id="KAJ8309629.1"/>
    </source>
</evidence>
<dbReference type="EMBL" id="JARBDR010000647">
    <property type="protein sequence ID" value="KAJ8309629.1"/>
    <property type="molecule type" value="Genomic_DNA"/>
</dbReference>
<comment type="caution">
    <text evidence="6">The sequence shown here is derived from an EMBL/GenBank/DDBJ whole genome shotgun (WGS) entry which is preliminary data.</text>
</comment>
<proteinExistence type="predicted"/>
<feature type="transmembrane region" description="Helical" evidence="5">
    <location>
        <begin position="175"/>
        <end position="194"/>
    </location>
</feature>
<organism evidence="6 7">
    <name type="scientific">Tegillarca granosa</name>
    <name type="common">Malaysian cockle</name>
    <name type="synonym">Anadara granosa</name>
    <dbReference type="NCBI Taxonomy" id="220873"/>
    <lineage>
        <taxon>Eukaryota</taxon>
        <taxon>Metazoa</taxon>
        <taxon>Spiralia</taxon>
        <taxon>Lophotrochozoa</taxon>
        <taxon>Mollusca</taxon>
        <taxon>Bivalvia</taxon>
        <taxon>Autobranchia</taxon>
        <taxon>Pteriomorphia</taxon>
        <taxon>Arcoida</taxon>
        <taxon>Arcoidea</taxon>
        <taxon>Arcidae</taxon>
        <taxon>Tegillarca</taxon>
    </lineage>
</organism>
<keyword evidence="7" id="KW-1185">Reference proteome</keyword>
<dbReference type="Proteomes" id="UP001217089">
    <property type="component" value="Unassembled WGS sequence"/>
</dbReference>
<feature type="transmembrane region" description="Helical" evidence="5">
    <location>
        <begin position="324"/>
        <end position="343"/>
    </location>
</feature>
<sequence>MTKDDNIFITNNNSNYSNLTQEFDWDKTIRSGMLTAFFYGYIITQIPGGWLADRFGSKKVILIVMLISSISLLILPVCARTTYILVYAIRKMVGVMAAFTTSGLLCAHGFDNGWGSIFYISGGLTLIWLIAWAFLTTDSPDNHPRIQENERNYIASNLGYKSSKKSSFSMPWRQVFTSRAVWACIIGHVCFNWTDYTLLTSLPVYMKENGALSSVPYIFNATTTFIAGYTADVIRSKHLLNTTRTRKVYQATDRYVAVILLTLGSGFSGLCQAGVFSNHVDFAPKYAGVIYGITNMAATIPGLIAPIVAGILTSNGTQEEWREVFFVCAGFGVFGSLIFGLFASGELEDWSKDSKTKMCELKINTDVFMSKASSLNCYESGIQHTNNGALENSSTDSIDTRL</sequence>
<feature type="transmembrane region" description="Helical" evidence="5">
    <location>
        <begin position="91"/>
        <end position="110"/>
    </location>
</feature>
<dbReference type="Gene3D" id="1.20.1250.20">
    <property type="entry name" value="MFS general substrate transporter like domains"/>
    <property type="match status" value="1"/>
</dbReference>
<evidence type="ECO:0000256" key="2">
    <source>
        <dbReference type="ARBA" id="ARBA00022692"/>
    </source>
</evidence>
<feature type="transmembrane region" description="Helical" evidence="5">
    <location>
        <begin position="116"/>
        <end position="135"/>
    </location>
</feature>
<feature type="transmembrane region" description="Helical" evidence="5">
    <location>
        <begin position="60"/>
        <end position="79"/>
    </location>
</feature>
<dbReference type="PANTHER" id="PTHR11662:SF399">
    <property type="entry name" value="FI19708P1-RELATED"/>
    <property type="match status" value="1"/>
</dbReference>
<keyword evidence="2 5" id="KW-0812">Transmembrane</keyword>
<dbReference type="Pfam" id="PF07690">
    <property type="entry name" value="MFS_1"/>
    <property type="match status" value="1"/>
</dbReference>
<protein>
    <recommendedName>
        <fullName evidence="8">Sialin</fullName>
    </recommendedName>
</protein>
<evidence type="ECO:0000256" key="3">
    <source>
        <dbReference type="ARBA" id="ARBA00022989"/>
    </source>
</evidence>
<dbReference type="PANTHER" id="PTHR11662">
    <property type="entry name" value="SOLUTE CARRIER FAMILY 17"/>
    <property type="match status" value="1"/>
</dbReference>
<feature type="transmembrane region" description="Helical" evidence="5">
    <location>
        <begin position="255"/>
        <end position="276"/>
    </location>
</feature>
<evidence type="ECO:0000256" key="4">
    <source>
        <dbReference type="ARBA" id="ARBA00023136"/>
    </source>
</evidence>
<evidence type="ECO:0000256" key="5">
    <source>
        <dbReference type="SAM" id="Phobius"/>
    </source>
</evidence>
<evidence type="ECO:0000256" key="1">
    <source>
        <dbReference type="ARBA" id="ARBA00004141"/>
    </source>
</evidence>
<reference evidence="6 7" key="1">
    <citation type="submission" date="2022-12" db="EMBL/GenBank/DDBJ databases">
        <title>Chromosome-level genome of Tegillarca granosa.</title>
        <authorList>
            <person name="Kim J."/>
        </authorList>
    </citation>
    <scope>NUCLEOTIDE SEQUENCE [LARGE SCALE GENOMIC DNA]</scope>
    <source>
        <strain evidence="6">Teg-2019</strain>
        <tissue evidence="6">Adductor muscle</tissue>
    </source>
</reference>
<dbReference type="InterPro" id="IPR036259">
    <property type="entry name" value="MFS_trans_sf"/>
</dbReference>